<dbReference type="Proteomes" id="UP001501004">
    <property type="component" value="Unassembled WGS sequence"/>
</dbReference>
<keyword evidence="3" id="KW-0378">Hydrolase</keyword>
<sequence length="192" mass="21855">MFQLYTTEDVISETLSKLRDKNQRWSGGQITRIRAAIIEVFDEIVEDFDESVEYQGADPNDFHVHAAALSSEADMLLTCDTGLLNQPNADELSYEAFHPDDFFILVNDSAPLDVRSGTMEQLRYYIQRNGAKDTRLVDSLIAAGCPQFAEIVRIHLMDLAGALPRQDRRKLRRFERLKLQVSERGSVGESTW</sequence>
<protein>
    <recommendedName>
        <fullName evidence="5">PIN domain-containing protein</fullName>
    </recommendedName>
</protein>
<organism evidence="6 7">
    <name type="scientific">Leifsonella bigeumensis</name>
    <dbReference type="NCBI Taxonomy" id="433643"/>
    <lineage>
        <taxon>Bacteria</taxon>
        <taxon>Bacillati</taxon>
        <taxon>Actinomycetota</taxon>
        <taxon>Actinomycetes</taxon>
        <taxon>Micrococcales</taxon>
        <taxon>Microbacteriaceae</taxon>
        <taxon>Leifsonella</taxon>
    </lineage>
</organism>
<evidence type="ECO:0000256" key="2">
    <source>
        <dbReference type="ARBA" id="ARBA00022723"/>
    </source>
</evidence>
<accession>A0ABP7FXJ7</accession>
<feature type="domain" description="PIN" evidence="5">
    <location>
        <begin position="2"/>
        <end position="81"/>
    </location>
</feature>
<keyword evidence="1" id="KW-0540">Nuclease</keyword>
<reference evidence="7" key="1">
    <citation type="journal article" date="2019" name="Int. J. Syst. Evol. Microbiol.">
        <title>The Global Catalogue of Microorganisms (GCM) 10K type strain sequencing project: providing services to taxonomists for standard genome sequencing and annotation.</title>
        <authorList>
            <consortium name="The Broad Institute Genomics Platform"/>
            <consortium name="The Broad Institute Genome Sequencing Center for Infectious Disease"/>
            <person name="Wu L."/>
            <person name="Ma J."/>
        </authorList>
    </citation>
    <scope>NUCLEOTIDE SEQUENCE [LARGE SCALE GENOMIC DNA]</scope>
    <source>
        <strain evidence="7">JCM 16949</strain>
    </source>
</reference>
<gene>
    <name evidence="6" type="ORF">GCM10022239_26270</name>
</gene>
<dbReference type="EMBL" id="BAABAE010000004">
    <property type="protein sequence ID" value="GAA3749688.1"/>
    <property type="molecule type" value="Genomic_DNA"/>
</dbReference>
<dbReference type="Pfam" id="PF13470">
    <property type="entry name" value="PIN_3"/>
    <property type="match status" value="1"/>
</dbReference>
<evidence type="ECO:0000256" key="3">
    <source>
        <dbReference type="ARBA" id="ARBA00022801"/>
    </source>
</evidence>
<keyword evidence="2" id="KW-0479">Metal-binding</keyword>
<dbReference type="InterPro" id="IPR002716">
    <property type="entry name" value="PIN_dom"/>
</dbReference>
<keyword evidence="7" id="KW-1185">Reference proteome</keyword>
<evidence type="ECO:0000313" key="6">
    <source>
        <dbReference type="EMBL" id="GAA3749688.1"/>
    </source>
</evidence>
<evidence type="ECO:0000256" key="1">
    <source>
        <dbReference type="ARBA" id="ARBA00022722"/>
    </source>
</evidence>
<evidence type="ECO:0000313" key="7">
    <source>
        <dbReference type="Proteomes" id="UP001501004"/>
    </source>
</evidence>
<name>A0ABP7FXJ7_9MICO</name>
<proteinExistence type="predicted"/>
<evidence type="ECO:0000256" key="4">
    <source>
        <dbReference type="ARBA" id="ARBA00022842"/>
    </source>
</evidence>
<keyword evidence="4" id="KW-0460">Magnesium</keyword>
<evidence type="ECO:0000259" key="5">
    <source>
        <dbReference type="Pfam" id="PF13470"/>
    </source>
</evidence>
<comment type="caution">
    <text evidence="6">The sequence shown here is derived from an EMBL/GenBank/DDBJ whole genome shotgun (WGS) entry which is preliminary data.</text>
</comment>